<comment type="caution">
    <text evidence="2">The sequence shown here is derived from an EMBL/GenBank/DDBJ whole genome shotgun (WGS) entry which is preliminary data.</text>
</comment>
<feature type="region of interest" description="Disordered" evidence="1">
    <location>
        <begin position="59"/>
        <end position="79"/>
    </location>
</feature>
<name>A0A8J8P5R1_HALGN</name>
<reference evidence="2" key="1">
    <citation type="submission" date="2019-06" db="EMBL/GenBank/DDBJ databases">
        <authorList>
            <person name="Zheng W."/>
        </authorList>
    </citation>
    <scope>NUCLEOTIDE SEQUENCE</scope>
    <source>
        <strain evidence="2">QDHG01</strain>
    </source>
</reference>
<dbReference type="Proteomes" id="UP000785679">
    <property type="component" value="Unassembled WGS sequence"/>
</dbReference>
<evidence type="ECO:0000313" key="2">
    <source>
        <dbReference type="EMBL" id="TNV87597.1"/>
    </source>
</evidence>
<protein>
    <submittedName>
        <fullName evidence="2">Uncharacterized protein</fullName>
    </submittedName>
</protein>
<keyword evidence="3" id="KW-1185">Reference proteome</keyword>
<sequence length="451" mass="50562">MDAKKGSQLRLPLQEKPELSAPIVLSEKSNQAAKGKLRQPMEKLMAKNQDCFAEPMAFLAPRRGRGGRKPLESQASQTEDKEMAIKMEAGQILNDPEAFVPIFQKSSSTPQQGLKTSHPSLIPIQRQVSEGGQHIKSELSQDVNSQRGEAIIMEDKKKWGVDQQRKLKDIKDSDQEVNRQTVASSTINIKNHMTNEPKQPFSTTNQPTKPSQPATPDASAQKLLEDLEYALSGSRGVTSSVQATPQPQPVPQPQQTGSASSSSEDDDDDEEEMMADDGDDGNIQSMTAGGGQEGGAPGSSFQGRWTQEEHDKFIEGLQLFGCREILPKESKGPTRASLLLPQARKRRSSSLHNRRLKQLLIKRPPRKKKNPLFKAQYHISERSRPIAVTQKYSIMPQRLPIQIRIFLINLRHSFKSNLPPRFLHLHHHNSSISQRPFFQSSQRRRIPYPCL</sequence>
<feature type="compositionally biased region" description="Acidic residues" evidence="1">
    <location>
        <begin position="263"/>
        <end position="280"/>
    </location>
</feature>
<dbReference type="EMBL" id="RRYP01000324">
    <property type="protein sequence ID" value="TNV87597.1"/>
    <property type="molecule type" value="Genomic_DNA"/>
</dbReference>
<proteinExistence type="predicted"/>
<evidence type="ECO:0000256" key="1">
    <source>
        <dbReference type="SAM" id="MobiDB-lite"/>
    </source>
</evidence>
<feature type="compositionally biased region" description="Gly residues" evidence="1">
    <location>
        <begin position="288"/>
        <end position="297"/>
    </location>
</feature>
<feature type="region of interest" description="Disordered" evidence="1">
    <location>
        <begin position="1"/>
        <end position="20"/>
    </location>
</feature>
<dbReference type="AlphaFoldDB" id="A0A8J8P5R1"/>
<feature type="compositionally biased region" description="Low complexity" evidence="1">
    <location>
        <begin position="253"/>
        <end position="262"/>
    </location>
</feature>
<gene>
    <name evidence="2" type="ORF">FGO68_gene6440</name>
</gene>
<feature type="compositionally biased region" description="Polar residues" evidence="1">
    <location>
        <begin position="178"/>
        <end position="214"/>
    </location>
</feature>
<organism evidence="2 3">
    <name type="scientific">Halteria grandinella</name>
    <dbReference type="NCBI Taxonomy" id="5974"/>
    <lineage>
        <taxon>Eukaryota</taxon>
        <taxon>Sar</taxon>
        <taxon>Alveolata</taxon>
        <taxon>Ciliophora</taxon>
        <taxon>Intramacronucleata</taxon>
        <taxon>Spirotrichea</taxon>
        <taxon>Stichotrichia</taxon>
        <taxon>Sporadotrichida</taxon>
        <taxon>Halteriidae</taxon>
        <taxon>Halteria</taxon>
    </lineage>
</organism>
<feature type="region of interest" description="Disordered" evidence="1">
    <location>
        <begin position="170"/>
        <end position="303"/>
    </location>
</feature>
<evidence type="ECO:0000313" key="3">
    <source>
        <dbReference type="Proteomes" id="UP000785679"/>
    </source>
</evidence>
<feature type="compositionally biased region" description="Polar residues" evidence="1">
    <location>
        <begin position="235"/>
        <end position="244"/>
    </location>
</feature>
<accession>A0A8J8P5R1</accession>